<evidence type="ECO:0000256" key="1">
    <source>
        <dbReference type="SAM" id="MobiDB-lite"/>
    </source>
</evidence>
<name>A0AAV0B4M2_PHAPC</name>
<dbReference type="AlphaFoldDB" id="A0AAV0B4M2"/>
<feature type="region of interest" description="Disordered" evidence="1">
    <location>
        <begin position="40"/>
        <end position="77"/>
    </location>
</feature>
<evidence type="ECO:0000313" key="3">
    <source>
        <dbReference type="Proteomes" id="UP001153365"/>
    </source>
</evidence>
<sequence length="299" mass="35189">RLKVFKGRRIFAGRIEISDLNNKVEMWRELGPASFMMRRPSEVQQTAQESNRPLRLKSDERIKPRKEQQVQKDQRQATIGRHRIGVDNEKHKLVKDWPSLELRECYKVVVVMDGCRDLPKLHPELFDPKFDPQLPRYNTFVGQMDLTHSGQKMMRRQQDTVAGMVEDLSEEVEELSAGWDSRKSYRPGWIVSTAITGVQTTTELVRITSSIKLRRLRGRDVIDGRSWSKAMKLEKQWMEFWRQSFYITHEGVWMWLMAVGNGLADRIRTIKGLKDKEGKIKDKDRIKIIKGLKDRERKI</sequence>
<protein>
    <submittedName>
        <fullName evidence="2">Uncharacterized protein</fullName>
    </submittedName>
</protein>
<feature type="non-terminal residue" evidence="2">
    <location>
        <position position="1"/>
    </location>
</feature>
<evidence type="ECO:0000313" key="2">
    <source>
        <dbReference type="EMBL" id="CAH7681651.1"/>
    </source>
</evidence>
<reference evidence="2" key="1">
    <citation type="submission" date="2022-06" db="EMBL/GenBank/DDBJ databases">
        <authorList>
            <consortium name="SYNGENTA / RWTH Aachen University"/>
        </authorList>
    </citation>
    <scope>NUCLEOTIDE SEQUENCE</scope>
</reference>
<keyword evidence="3" id="KW-1185">Reference proteome</keyword>
<proteinExistence type="predicted"/>
<feature type="compositionally biased region" description="Polar residues" evidence="1">
    <location>
        <begin position="42"/>
        <end position="51"/>
    </location>
</feature>
<feature type="compositionally biased region" description="Basic and acidic residues" evidence="1">
    <location>
        <begin position="56"/>
        <end position="75"/>
    </location>
</feature>
<dbReference type="EMBL" id="CALTRL010003662">
    <property type="protein sequence ID" value="CAH7681651.1"/>
    <property type="molecule type" value="Genomic_DNA"/>
</dbReference>
<dbReference type="Proteomes" id="UP001153365">
    <property type="component" value="Unassembled WGS sequence"/>
</dbReference>
<accession>A0AAV0B4M2</accession>
<organism evidence="2 3">
    <name type="scientific">Phakopsora pachyrhizi</name>
    <name type="common">Asian soybean rust disease fungus</name>
    <dbReference type="NCBI Taxonomy" id="170000"/>
    <lineage>
        <taxon>Eukaryota</taxon>
        <taxon>Fungi</taxon>
        <taxon>Dikarya</taxon>
        <taxon>Basidiomycota</taxon>
        <taxon>Pucciniomycotina</taxon>
        <taxon>Pucciniomycetes</taxon>
        <taxon>Pucciniales</taxon>
        <taxon>Phakopsoraceae</taxon>
        <taxon>Phakopsora</taxon>
    </lineage>
</organism>
<comment type="caution">
    <text evidence="2">The sequence shown here is derived from an EMBL/GenBank/DDBJ whole genome shotgun (WGS) entry which is preliminary data.</text>
</comment>
<gene>
    <name evidence="2" type="ORF">PPACK8108_LOCUS14280</name>
</gene>